<organism evidence="7 8">
    <name type="scientific">Sulfobacillus benefaciens</name>
    <dbReference type="NCBI Taxonomy" id="453960"/>
    <lineage>
        <taxon>Bacteria</taxon>
        <taxon>Bacillati</taxon>
        <taxon>Bacillota</taxon>
        <taxon>Clostridia</taxon>
        <taxon>Eubacteriales</taxon>
        <taxon>Clostridiales Family XVII. Incertae Sedis</taxon>
        <taxon>Sulfobacillus</taxon>
    </lineage>
</organism>
<dbReference type="AlphaFoldDB" id="A0A2T2XJY0"/>
<keyword evidence="5 6" id="KW-0472">Membrane</keyword>
<comment type="subcellular location">
    <subcellularLocation>
        <location evidence="1">Cell membrane</location>
        <topology evidence="1">Multi-pass membrane protein</topology>
    </subcellularLocation>
</comment>
<dbReference type="PANTHER" id="PTHR30250">
    <property type="entry name" value="PST FAMILY PREDICTED COLANIC ACID TRANSPORTER"/>
    <property type="match status" value="1"/>
</dbReference>
<feature type="transmembrane region" description="Helical" evidence="6">
    <location>
        <begin position="271"/>
        <end position="291"/>
    </location>
</feature>
<name>A0A2T2XJY0_9FIRM</name>
<feature type="transmembrane region" description="Helical" evidence="6">
    <location>
        <begin position="45"/>
        <end position="68"/>
    </location>
</feature>
<dbReference type="InterPro" id="IPR050833">
    <property type="entry name" value="Poly_Biosynth_Transport"/>
</dbReference>
<comment type="caution">
    <text evidence="7">The sequence shown here is derived from an EMBL/GenBank/DDBJ whole genome shotgun (WGS) entry which is preliminary data.</text>
</comment>
<evidence type="ECO:0000256" key="4">
    <source>
        <dbReference type="ARBA" id="ARBA00022989"/>
    </source>
</evidence>
<dbReference type="GO" id="GO:0005886">
    <property type="term" value="C:plasma membrane"/>
    <property type="evidence" value="ECO:0007669"/>
    <property type="project" value="UniProtKB-SubCell"/>
</dbReference>
<keyword evidence="4 6" id="KW-1133">Transmembrane helix</keyword>
<keyword evidence="3 6" id="KW-0812">Transmembrane</keyword>
<feature type="transmembrane region" description="Helical" evidence="6">
    <location>
        <begin position="365"/>
        <end position="387"/>
    </location>
</feature>
<proteinExistence type="predicted"/>
<feature type="transmembrane region" description="Helical" evidence="6">
    <location>
        <begin position="14"/>
        <end position="33"/>
    </location>
</feature>
<feature type="transmembrane region" description="Helical" evidence="6">
    <location>
        <begin position="311"/>
        <end position="331"/>
    </location>
</feature>
<protein>
    <submittedName>
        <fullName evidence="7">Uncharacterized protein</fullName>
    </submittedName>
</protein>
<feature type="transmembrane region" description="Helical" evidence="6">
    <location>
        <begin position="201"/>
        <end position="219"/>
    </location>
</feature>
<feature type="transmembrane region" description="Helical" evidence="6">
    <location>
        <begin position="80"/>
        <end position="102"/>
    </location>
</feature>
<evidence type="ECO:0000256" key="1">
    <source>
        <dbReference type="ARBA" id="ARBA00004651"/>
    </source>
</evidence>
<accession>A0A2T2XJY0</accession>
<feature type="transmembrane region" description="Helical" evidence="6">
    <location>
        <begin position="239"/>
        <end position="259"/>
    </location>
</feature>
<dbReference type="EMBL" id="PXYW01000007">
    <property type="protein sequence ID" value="PSR34728.1"/>
    <property type="molecule type" value="Genomic_DNA"/>
</dbReference>
<evidence type="ECO:0000313" key="8">
    <source>
        <dbReference type="Proteomes" id="UP000242972"/>
    </source>
</evidence>
<feature type="transmembrane region" description="Helical" evidence="6">
    <location>
        <begin position="108"/>
        <end position="127"/>
    </location>
</feature>
<keyword evidence="2" id="KW-1003">Cell membrane</keyword>
<evidence type="ECO:0000256" key="3">
    <source>
        <dbReference type="ARBA" id="ARBA00022692"/>
    </source>
</evidence>
<reference evidence="7 8" key="1">
    <citation type="journal article" date="2014" name="BMC Genomics">
        <title>Comparison of environmental and isolate Sulfobacillus genomes reveals diverse carbon, sulfur, nitrogen, and hydrogen metabolisms.</title>
        <authorList>
            <person name="Justice N.B."/>
            <person name="Norman A."/>
            <person name="Brown C.T."/>
            <person name="Singh A."/>
            <person name="Thomas B.C."/>
            <person name="Banfield J.F."/>
        </authorList>
    </citation>
    <scope>NUCLEOTIDE SEQUENCE [LARGE SCALE GENOMIC DNA]</scope>
    <source>
        <strain evidence="7">AMDSBA4</strain>
    </source>
</reference>
<evidence type="ECO:0000256" key="2">
    <source>
        <dbReference type="ARBA" id="ARBA00022475"/>
    </source>
</evidence>
<feature type="transmembrane region" description="Helical" evidence="6">
    <location>
        <begin position="167"/>
        <end position="189"/>
    </location>
</feature>
<sequence length="392" mass="42296">MAVKAESKFWADNLAYGSATVVSGIFNWLYAILLAHGMGPTRYGVVVTLNNIVAVVTLPASVVTLAATRRGRPFQKLLRIRIWYGAAGGLLWLLLALSSPFLSSTFKISPPLFLIFGLATWPIIDYAANLGYLARARQYSWLGILTAAGSALSVGAVLGAVQWREPVAALGIFQAMALWILWATSARVVKRLPVEPAPNRGSIALSAGVGMAQSVMTLLDGVVAKARLGPAQAGYYNGLATVGQSLPFAAASLALVMLTAMLDRPGQRAKWLNWTLAIYLGLGIGIEGLFWRMPKTIVDWVLGGRFNTVSHWLVLYGLGMLALGLLMIYLAEAIARGWWELLALVIGGLALWMFMLIHARGFPGLVHATALSLMLVALAVLAARSWLNWQRQ</sequence>
<evidence type="ECO:0000256" key="6">
    <source>
        <dbReference type="SAM" id="Phobius"/>
    </source>
</evidence>
<evidence type="ECO:0000256" key="5">
    <source>
        <dbReference type="ARBA" id="ARBA00023136"/>
    </source>
</evidence>
<dbReference type="Proteomes" id="UP000242972">
    <property type="component" value="Unassembled WGS sequence"/>
</dbReference>
<evidence type="ECO:0000313" key="7">
    <source>
        <dbReference type="EMBL" id="PSR34728.1"/>
    </source>
</evidence>
<feature type="transmembrane region" description="Helical" evidence="6">
    <location>
        <begin position="338"/>
        <end position="359"/>
    </location>
</feature>
<feature type="transmembrane region" description="Helical" evidence="6">
    <location>
        <begin position="139"/>
        <end position="161"/>
    </location>
</feature>
<dbReference type="PANTHER" id="PTHR30250:SF11">
    <property type="entry name" value="O-ANTIGEN TRANSPORTER-RELATED"/>
    <property type="match status" value="1"/>
</dbReference>
<gene>
    <name evidence="7" type="ORF">C7B46_04645</name>
</gene>